<dbReference type="PROSITE" id="PS50109">
    <property type="entry name" value="HIS_KIN"/>
    <property type="match status" value="1"/>
</dbReference>
<dbReference type="PANTHER" id="PTHR44936:SF9">
    <property type="entry name" value="SENSOR PROTEIN CREC"/>
    <property type="match status" value="1"/>
</dbReference>
<proteinExistence type="predicted"/>
<dbReference type="AlphaFoldDB" id="A0A101IPJ5"/>
<dbReference type="GO" id="GO:0004673">
    <property type="term" value="F:protein histidine kinase activity"/>
    <property type="evidence" value="ECO:0007669"/>
    <property type="project" value="UniProtKB-EC"/>
</dbReference>
<evidence type="ECO:0000259" key="7">
    <source>
        <dbReference type="PROSITE" id="PS50109"/>
    </source>
</evidence>
<dbReference type="InterPro" id="IPR036890">
    <property type="entry name" value="HATPase_C_sf"/>
</dbReference>
<keyword evidence="5 8" id="KW-0418">Kinase</keyword>
<evidence type="ECO:0000256" key="2">
    <source>
        <dbReference type="ARBA" id="ARBA00012438"/>
    </source>
</evidence>
<name>A0A101IPJ5_9EURY</name>
<dbReference type="PANTHER" id="PTHR44936">
    <property type="entry name" value="SENSOR PROTEIN CREC"/>
    <property type="match status" value="1"/>
</dbReference>
<comment type="catalytic activity">
    <reaction evidence="1">
        <text>ATP + protein L-histidine = ADP + protein N-phospho-L-histidine.</text>
        <dbReference type="EC" id="2.7.13.3"/>
    </reaction>
</comment>
<dbReference type="EC" id="2.7.13.3" evidence="2"/>
<dbReference type="Gene3D" id="3.30.565.10">
    <property type="entry name" value="Histidine kinase-like ATPase, C-terminal domain"/>
    <property type="match status" value="1"/>
</dbReference>
<dbReference type="PRINTS" id="PR00344">
    <property type="entry name" value="BCTRLSENSOR"/>
</dbReference>
<feature type="domain" description="Histidine kinase" evidence="7">
    <location>
        <begin position="17"/>
        <end position="116"/>
    </location>
</feature>
<reference evidence="9" key="1">
    <citation type="journal article" date="2015" name="MBio">
        <title>Genome-Resolved Metagenomic Analysis Reveals Roles for Candidate Phyla and Other Microbial Community Members in Biogeochemical Transformations in Oil Reservoirs.</title>
        <authorList>
            <person name="Hu P."/>
            <person name="Tom L."/>
            <person name="Singh A."/>
            <person name="Thomas B.C."/>
            <person name="Baker B.J."/>
            <person name="Piceno Y.M."/>
            <person name="Andersen G.L."/>
            <person name="Banfield J.F."/>
        </authorList>
    </citation>
    <scope>NUCLEOTIDE SEQUENCE [LARGE SCALE GENOMIC DNA]</scope>
</reference>
<protein>
    <recommendedName>
        <fullName evidence="2">histidine kinase</fullName>
        <ecNumber evidence="2">2.7.13.3</ecNumber>
    </recommendedName>
</protein>
<dbReference type="SMART" id="SM00387">
    <property type="entry name" value="HATPase_c"/>
    <property type="match status" value="1"/>
</dbReference>
<keyword evidence="4" id="KW-0808">Transferase</keyword>
<comment type="caution">
    <text evidence="8">The sequence shown here is derived from an EMBL/GenBank/DDBJ whole genome shotgun (WGS) entry which is preliminary data.</text>
</comment>
<evidence type="ECO:0000256" key="6">
    <source>
        <dbReference type="ARBA" id="ARBA00023012"/>
    </source>
</evidence>
<organism evidence="8 9">
    <name type="scientific">Methanoculleus marisnigri</name>
    <dbReference type="NCBI Taxonomy" id="2198"/>
    <lineage>
        <taxon>Archaea</taxon>
        <taxon>Methanobacteriati</taxon>
        <taxon>Methanobacteriota</taxon>
        <taxon>Stenosarchaea group</taxon>
        <taxon>Methanomicrobia</taxon>
        <taxon>Methanomicrobiales</taxon>
        <taxon>Methanomicrobiaceae</taxon>
        <taxon>Methanoculleus</taxon>
    </lineage>
</organism>
<dbReference type="Proteomes" id="UP000054598">
    <property type="component" value="Unassembled WGS sequence"/>
</dbReference>
<dbReference type="InterPro" id="IPR005467">
    <property type="entry name" value="His_kinase_dom"/>
</dbReference>
<feature type="non-terminal residue" evidence="8">
    <location>
        <position position="1"/>
    </location>
</feature>
<dbReference type="Pfam" id="PF02518">
    <property type="entry name" value="HATPase_c"/>
    <property type="match status" value="1"/>
</dbReference>
<evidence type="ECO:0000256" key="1">
    <source>
        <dbReference type="ARBA" id="ARBA00000085"/>
    </source>
</evidence>
<gene>
    <name evidence="8" type="ORF">XE10_1908</name>
</gene>
<dbReference type="InterPro" id="IPR004358">
    <property type="entry name" value="Sig_transdc_His_kin-like_C"/>
</dbReference>
<accession>A0A101IPJ5</accession>
<evidence type="ECO:0000256" key="4">
    <source>
        <dbReference type="ARBA" id="ARBA00022679"/>
    </source>
</evidence>
<dbReference type="InterPro" id="IPR050980">
    <property type="entry name" value="2C_sensor_his_kinase"/>
</dbReference>
<evidence type="ECO:0000256" key="5">
    <source>
        <dbReference type="ARBA" id="ARBA00022777"/>
    </source>
</evidence>
<dbReference type="SUPFAM" id="SSF55874">
    <property type="entry name" value="ATPase domain of HSP90 chaperone/DNA topoisomerase II/histidine kinase"/>
    <property type="match status" value="1"/>
</dbReference>
<dbReference type="PATRIC" id="fig|2198.3.peg.2019"/>
<dbReference type="EMBL" id="LGHE01000282">
    <property type="protein sequence ID" value="KUK99068.1"/>
    <property type="molecule type" value="Genomic_DNA"/>
</dbReference>
<dbReference type="CDD" id="cd00075">
    <property type="entry name" value="HATPase"/>
    <property type="match status" value="1"/>
</dbReference>
<keyword evidence="6" id="KW-0902">Two-component regulatory system</keyword>
<dbReference type="InterPro" id="IPR003594">
    <property type="entry name" value="HATPase_dom"/>
</dbReference>
<evidence type="ECO:0000256" key="3">
    <source>
        <dbReference type="ARBA" id="ARBA00022553"/>
    </source>
</evidence>
<sequence>PVEDETGDLVVYADPMLSTVFSNLMDNTIRHGESATRVRVWSYPGENGDLVLVWEDNGVGIPLEEKERIFERDVGKNTGLGLFLIREILGITGISITETGTPGKGARFEMRVPHGVYRHAASGDLR</sequence>
<dbReference type="GO" id="GO:0000160">
    <property type="term" value="P:phosphorelay signal transduction system"/>
    <property type="evidence" value="ECO:0007669"/>
    <property type="project" value="UniProtKB-KW"/>
</dbReference>
<keyword evidence="3" id="KW-0597">Phosphoprotein</keyword>
<evidence type="ECO:0000313" key="9">
    <source>
        <dbReference type="Proteomes" id="UP000054598"/>
    </source>
</evidence>
<evidence type="ECO:0000313" key="8">
    <source>
        <dbReference type="EMBL" id="KUK99068.1"/>
    </source>
</evidence>